<evidence type="ECO:0000313" key="3">
    <source>
        <dbReference type="Proteomes" id="UP000199482"/>
    </source>
</evidence>
<dbReference type="Proteomes" id="UP000893823">
    <property type="component" value="Unassembled WGS sequence"/>
</dbReference>
<reference evidence="1" key="3">
    <citation type="submission" date="2022-06" db="EMBL/GenBank/DDBJ databases">
        <title>Genomic Encyclopedia of Type Strains, Phase III (KMG-III): the genomes of soil and plant-associated and newly described type strains.</title>
        <authorList>
            <person name="Whitman W."/>
        </authorList>
    </citation>
    <scope>NUCLEOTIDE SEQUENCE</scope>
    <source>
        <strain evidence="1">CPCC 202695</strain>
    </source>
</reference>
<dbReference type="EMBL" id="SODL02000003">
    <property type="protein sequence ID" value="MCP2368006.1"/>
    <property type="molecule type" value="Genomic_DNA"/>
</dbReference>
<keyword evidence="4" id="KW-1185">Reference proteome</keyword>
<dbReference type="AlphaFoldDB" id="A0A1H1P1E4"/>
<proteinExistence type="predicted"/>
<sequence length="30" mass="3389">MSDAELRERNRAVVAAFLAADLTKREERLG</sequence>
<gene>
    <name evidence="1" type="ORF">BCL57_002165</name>
    <name evidence="2" type="ORF">SAMN04489721_0695</name>
</gene>
<reference evidence="2" key="1">
    <citation type="submission" date="2016-10" db="EMBL/GenBank/DDBJ databases">
        <authorList>
            <person name="de Groot N.N."/>
        </authorList>
    </citation>
    <scope>NUCLEOTIDE SEQUENCE [LARGE SCALE GENOMIC DNA]</scope>
    <source>
        <strain evidence="2">CPCC 202695</strain>
    </source>
</reference>
<organism evidence="2 3">
    <name type="scientific">Agromyces flavus</name>
    <dbReference type="NCBI Taxonomy" id="589382"/>
    <lineage>
        <taxon>Bacteria</taxon>
        <taxon>Bacillati</taxon>
        <taxon>Actinomycetota</taxon>
        <taxon>Actinomycetes</taxon>
        <taxon>Micrococcales</taxon>
        <taxon>Microbacteriaceae</taxon>
        <taxon>Agromyces</taxon>
    </lineage>
</organism>
<name>A0A1H1P1E4_9MICO</name>
<dbReference type="Proteomes" id="UP000199482">
    <property type="component" value="Chromosome I"/>
</dbReference>
<reference evidence="3" key="2">
    <citation type="submission" date="2016-10" db="EMBL/GenBank/DDBJ databases">
        <authorList>
            <person name="Varghese N."/>
            <person name="Submissions S."/>
        </authorList>
    </citation>
    <scope>NUCLEOTIDE SEQUENCE [LARGE SCALE GENOMIC DNA]</scope>
    <source>
        <strain evidence="3">CPCC 202695</strain>
    </source>
</reference>
<dbReference type="EMBL" id="LT629755">
    <property type="protein sequence ID" value="SDS05024.1"/>
    <property type="molecule type" value="Genomic_DNA"/>
</dbReference>
<evidence type="ECO:0000313" key="1">
    <source>
        <dbReference type="EMBL" id="MCP2368006.1"/>
    </source>
</evidence>
<protein>
    <submittedName>
        <fullName evidence="2">Uncharacterized protein</fullName>
    </submittedName>
</protein>
<evidence type="ECO:0000313" key="2">
    <source>
        <dbReference type="EMBL" id="SDS05024.1"/>
    </source>
</evidence>
<evidence type="ECO:0000313" key="4">
    <source>
        <dbReference type="Proteomes" id="UP000893823"/>
    </source>
</evidence>
<accession>A0A1H1P1E4</accession>